<proteinExistence type="predicted"/>
<keyword evidence="2" id="KW-1185">Reference proteome</keyword>
<name>A0ABR9DZE1_9GAMM</name>
<reference evidence="1 2" key="1">
    <citation type="submission" date="2015-06" db="EMBL/GenBank/DDBJ databases">
        <title>Genome sequence of Pseudoalteromonas aliena.</title>
        <authorList>
            <person name="Xie B.-B."/>
            <person name="Rong J.-C."/>
            <person name="Qin Q.-L."/>
            <person name="Zhang Y.-Z."/>
        </authorList>
    </citation>
    <scope>NUCLEOTIDE SEQUENCE [LARGE SCALE GENOMIC DNA]</scope>
    <source>
        <strain evidence="1 2">SW19</strain>
    </source>
</reference>
<dbReference type="EMBL" id="AQGU01000025">
    <property type="protein sequence ID" value="MBE0359734.1"/>
    <property type="molecule type" value="Genomic_DNA"/>
</dbReference>
<comment type="caution">
    <text evidence="1">The sequence shown here is derived from an EMBL/GenBank/DDBJ whole genome shotgun (WGS) entry which is preliminary data.</text>
</comment>
<evidence type="ECO:0008006" key="3">
    <source>
        <dbReference type="Google" id="ProtNLM"/>
    </source>
</evidence>
<dbReference type="RefSeq" id="WP_138586246.1">
    <property type="nucleotide sequence ID" value="NZ_AQGU01000025.1"/>
</dbReference>
<sequence length="73" mass="7855">MNLTNTINCPHCQHSKIIISIEALCAGEKFCCQLCNTVISLAAEDRVQVKSASEKLQSSSAIGSCNSDYAKFS</sequence>
<evidence type="ECO:0000313" key="1">
    <source>
        <dbReference type="EMBL" id="MBE0359734.1"/>
    </source>
</evidence>
<accession>A0ABR9DZE1</accession>
<protein>
    <recommendedName>
        <fullName evidence="3">ClpX-type ZB domain-containing protein</fullName>
    </recommendedName>
</protein>
<evidence type="ECO:0000313" key="2">
    <source>
        <dbReference type="Proteomes" id="UP000648482"/>
    </source>
</evidence>
<gene>
    <name evidence="1" type="ORF">PALI_a1032</name>
</gene>
<dbReference type="Proteomes" id="UP000648482">
    <property type="component" value="Unassembled WGS sequence"/>
</dbReference>
<organism evidence="1 2">
    <name type="scientific">Pseudoalteromonas aliena SW19</name>
    <dbReference type="NCBI Taxonomy" id="1314866"/>
    <lineage>
        <taxon>Bacteria</taxon>
        <taxon>Pseudomonadati</taxon>
        <taxon>Pseudomonadota</taxon>
        <taxon>Gammaproteobacteria</taxon>
        <taxon>Alteromonadales</taxon>
        <taxon>Pseudoalteromonadaceae</taxon>
        <taxon>Pseudoalteromonas</taxon>
    </lineage>
</organism>